<evidence type="ECO:0000256" key="1">
    <source>
        <dbReference type="SAM" id="Phobius"/>
    </source>
</evidence>
<evidence type="ECO:0008006" key="4">
    <source>
        <dbReference type="Google" id="ProtNLM"/>
    </source>
</evidence>
<dbReference type="PROSITE" id="PS00409">
    <property type="entry name" value="PROKAR_NTER_METHYL"/>
    <property type="match status" value="1"/>
</dbReference>
<keyword evidence="1" id="KW-1133">Transmembrane helix</keyword>
<name>A0A0K1XD45_9GAMM</name>
<dbReference type="AlphaFoldDB" id="A0A0K1XD45"/>
<dbReference type="RefSeq" id="WP_053100363.1">
    <property type="nucleotide sequence ID" value="NZ_CP012365.1"/>
</dbReference>
<dbReference type="EMBL" id="CP012365">
    <property type="protein sequence ID" value="AKX59246.1"/>
    <property type="molecule type" value="Genomic_DNA"/>
</dbReference>
<reference evidence="2 3" key="1">
    <citation type="journal article" date="2015" name="Genome Announc.">
        <title>Genome Sequences of Oblitimonas alkaliphila gen. nov. sp. nov. (Proposed), a Novel Bacterium of the Pseudomonadaceae Family.</title>
        <authorList>
            <person name="Lauer A.C."/>
            <person name="Nicholson A.C."/>
            <person name="Humrighouse B.W."/>
            <person name="Emery B."/>
            <person name="Drobish A."/>
            <person name="Juieng P."/>
            <person name="Loparev V."/>
            <person name="McQuiston J.R."/>
        </authorList>
    </citation>
    <scope>NUCLEOTIDE SEQUENCE [LARGE SCALE GENOMIC DNA]</scope>
    <source>
        <strain evidence="2 3">E5571</strain>
    </source>
</reference>
<gene>
    <name evidence="2" type="ORF">AKN88_04315</name>
</gene>
<organism evidence="2 3">
    <name type="scientific">Thiopseudomonas alkaliphila</name>
    <dbReference type="NCBI Taxonomy" id="1697053"/>
    <lineage>
        <taxon>Bacteria</taxon>
        <taxon>Pseudomonadati</taxon>
        <taxon>Pseudomonadota</taxon>
        <taxon>Gammaproteobacteria</taxon>
        <taxon>Pseudomonadales</taxon>
        <taxon>Pseudomonadaceae</taxon>
        <taxon>Thiopseudomonas</taxon>
    </lineage>
</organism>
<dbReference type="STRING" id="1697053.AKN87_06310"/>
<dbReference type="InterPro" id="IPR012902">
    <property type="entry name" value="N_methyl_site"/>
</dbReference>
<keyword evidence="1" id="KW-0812">Transmembrane</keyword>
<evidence type="ECO:0000313" key="2">
    <source>
        <dbReference type="EMBL" id="AKX59246.1"/>
    </source>
</evidence>
<evidence type="ECO:0000313" key="3">
    <source>
        <dbReference type="Proteomes" id="UP000063953"/>
    </source>
</evidence>
<accession>A0A0K1XD45</accession>
<dbReference type="Proteomes" id="UP000063953">
    <property type="component" value="Chromosome"/>
</dbReference>
<protein>
    <recommendedName>
        <fullName evidence="4">Prepilin peptidase dependent protein B</fullName>
    </recommendedName>
</protein>
<feature type="transmembrane region" description="Helical" evidence="1">
    <location>
        <begin position="6"/>
        <end position="30"/>
    </location>
</feature>
<keyword evidence="3" id="KW-1185">Reference proteome</keyword>
<sequence>MQGLSLIELLISLVLSSALILTVSTLYLAVKKHYLLQESVLSTQVNSRLLHSLLLEYVAKAGFRQHFDQERSQVFPTLTTYAECSFKAAQVLVVDTQLNRFCVRYEAATNAQLDCTGQPIEGTAVLLFEFRLNPQQPYLGALYCKNLGAKVPAAVELLSGIADVRLQPLHRHSAQQEQLVGLDVQWLIISEQKFEQVSSKDLDGWRGGLQSRLQQHFAGHLYQEARAHFTTRQQGL</sequence>
<proteinExistence type="predicted"/>
<keyword evidence="1" id="KW-0472">Membrane</keyword>